<feature type="transmembrane region" description="Helical" evidence="8">
    <location>
        <begin position="710"/>
        <end position="729"/>
    </location>
</feature>
<keyword evidence="4" id="KW-0547">Nucleotide-binding</keyword>
<dbReference type="Gene3D" id="1.20.1560.10">
    <property type="entry name" value="ABC transporter type 1, transmembrane domain"/>
    <property type="match status" value="2"/>
</dbReference>
<evidence type="ECO:0000256" key="3">
    <source>
        <dbReference type="ARBA" id="ARBA00022692"/>
    </source>
</evidence>
<accession>A0AAN8PC30</accession>
<dbReference type="InterPro" id="IPR003593">
    <property type="entry name" value="AAA+_ATPase"/>
</dbReference>
<dbReference type="SMART" id="SM00382">
    <property type="entry name" value="AAA"/>
    <property type="match status" value="1"/>
</dbReference>
<feature type="domain" description="ABC transmembrane type-1" evidence="10">
    <location>
        <begin position="84"/>
        <end position="358"/>
    </location>
</feature>
<evidence type="ECO:0000259" key="9">
    <source>
        <dbReference type="PROSITE" id="PS50893"/>
    </source>
</evidence>
<dbReference type="PANTHER" id="PTHR24223">
    <property type="entry name" value="ATP-BINDING CASSETTE SUB-FAMILY C"/>
    <property type="match status" value="1"/>
</dbReference>
<evidence type="ECO:0000256" key="7">
    <source>
        <dbReference type="ARBA" id="ARBA00023136"/>
    </source>
</evidence>
<feature type="transmembrane region" description="Helical" evidence="8">
    <location>
        <begin position="126"/>
        <end position="143"/>
    </location>
</feature>
<evidence type="ECO:0000256" key="2">
    <source>
        <dbReference type="ARBA" id="ARBA00022448"/>
    </source>
</evidence>
<keyword evidence="12" id="KW-1185">Reference proteome</keyword>
<feature type="transmembrane region" description="Helical" evidence="8">
    <location>
        <begin position="810"/>
        <end position="834"/>
    </location>
</feature>
<evidence type="ECO:0000256" key="5">
    <source>
        <dbReference type="ARBA" id="ARBA00022840"/>
    </source>
</evidence>
<feature type="transmembrane region" description="Helical" evidence="8">
    <location>
        <begin position="337"/>
        <end position="366"/>
    </location>
</feature>
<name>A0AAN8PC30_PATCE</name>
<dbReference type="SUPFAM" id="SSF90123">
    <property type="entry name" value="ABC transporter transmembrane region"/>
    <property type="match status" value="2"/>
</dbReference>
<dbReference type="InterPro" id="IPR036640">
    <property type="entry name" value="ABC1_TM_sf"/>
</dbReference>
<keyword evidence="3 8" id="KW-0812">Transmembrane</keyword>
<feature type="domain" description="ABC transmembrane type-1" evidence="10">
    <location>
        <begin position="719"/>
        <end position="1002"/>
    </location>
</feature>
<keyword evidence="6 8" id="KW-1133">Transmembrane helix</keyword>
<dbReference type="Gene3D" id="3.40.50.300">
    <property type="entry name" value="P-loop containing nucleotide triphosphate hydrolases"/>
    <property type="match status" value="2"/>
</dbReference>
<feature type="domain" description="ABC transporter" evidence="9">
    <location>
        <begin position="404"/>
        <end position="628"/>
    </location>
</feature>
<feature type="transmembrane region" description="Helical" evidence="8">
    <location>
        <begin position="773"/>
        <end position="798"/>
    </location>
</feature>
<dbReference type="SUPFAM" id="SSF52540">
    <property type="entry name" value="P-loop containing nucleoside triphosphate hydrolases"/>
    <property type="match status" value="2"/>
</dbReference>
<dbReference type="PROSITE" id="PS50929">
    <property type="entry name" value="ABC_TM1F"/>
    <property type="match status" value="2"/>
</dbReference>
<feature type="transmembrane region" description="Helical" evidence="8">
    <location>
        <begin position="192"/>
        <end position="217"/>
    </location>
</feature>
<gene>
    <name evidence="11" type="ORF">SNE40_016398</name>
</gene>
<keyword evidence="7 8" id="KW-0472">Membrane</keyword>
<comment type="caution">
    <text evidence="11">The sequence shown here is derived from an EMBL/GenBank/DDBJ whole genome shotgun (WGS) entry which is preliminary data.</text>
</comment>
<dbReference type="EMBL" id="JAZGQO010000011">
    <property type="protein sequence ID" value="KAK6172814.1"/>
    <property type="molecule type" value="Genomic_DNA"/>
</dbReference>
<dbReference type="GO" id="GO:0005829">
    <property type="term" value="C:cytosol"/>
    <property type="evidence" value="ECO:0007669"/>
    <property type="project" value="TreeGrafter"/>
</dbReference>
<dbReference type="GO" id="GO:1902476">
    <property type="term" value="P:chloride transmembrane transport"/>
    <property type="evidence" value="ECO:0007669"/>
    <property type="project" value="TreeGrafter"/>
</dbReference>
<dbReference type="InterPro" id="IPR011527">
    <property type="entry name" value="ABC1_TM_dom"/>
</dbReference>
<evidence type="ECO:0000259" key="10">
    <source>
        <dbReference type="PROSITE" id="PS50929"/>
    </source>
</evidence>
<evidence type="ECO:0000313" key="12">
    <source>
        <dbReference type="Proteomes" id="UP001347796"/>
    </source>
</evidence>
<evidence type="ECO:0000256" key="6">
    <source>
        <dbReference type="ARBA" id="ARBA00022989"/>
    </source>
</evidence>
<dbReference type="PANTHER" id="PTHR24223:SF19">
    <property type="entry name" value="CYSTIC FIBROSIS TRANSMEMBRANE CONDUCTANCE REGULATOR"/>
    <property type="match status" value="1"/>
</dbReference>
<reference evidence="11 12" key="1">
    <citation type="submission" date="2024-01" db="EMBL/GenBank/DDBJ databases">
        <title>The genome of the rayed Mediterranean limpet Patella caerulea (Linnaeus, 1758).</title>
        <authorList>
            <person name="Anh-Thu Weber A."/>
            <person name="Halstead-Nussloch G."/>
        </authorList>
    </citation>
    <scope>NUCLEOTIDE SEQUENCE [LARGE SCALE GENOMIC DNA]</scope>
    <source>
        <strain evidence="11">AATW-2023a</strain>
        <tissue evidence="11">Whole specimen</tissue>
    </source>
</reference>
<dbReference type="InterPro" id="IPR050173">
    <property type="entry name" value="ABC_transporter_C-like"/>
</dbReference>
<feature type="transmembrane region" description="Helical" evidence="8">
    <location>
        <begin position="223"/>
        <end position="244"/>
    </location>
</feature>
<dbReference type="GO" id="GO:0016887">
    <property type="term" value="F:ATP hydrolysis activity"/>
    <property type="evidence" value="ECO:0007669"/>
    <property type="project" value="InterPro"/>
</dbReference>
<protein>
    <submittedName>
        <fullName evidence="11">Uncharacterized protein</fullName>
    </submittedName>
</protein>
<keyword evidence="2" id="KW-0813">Transport</keyword>
<evidence type="ECO:0000256" key="1">
    <source>
        <dbReference type="ARBA" id="ARBA00004141"/>
    </source>
</evidence>
<feature type="transmembrane region" description="Helical" evidence="8">
    <location>
        <begin position="854"/>
        <end position="884"/>
    </location>
</feature>
<dbReference type="InterPro" id="IPR027417">
    <property type="entry name" value="P-loop_NTPase"/>
</dbReference>
<dbReference type="GO" id="GO:0015701">
    <property type="term" value="P:bicarbonate transport"/>
    <property type="evidence" value="ECO:0007669"/>
    <property type="project" value="TreeGrafter"/>
</dbReference>
<dbReference type="Pfam" id="PF00005">
    <property type="entry name" value="ABC_tran"/>
    <property type="match status" value="2"/>
</dbReference>
<keyword evidence="5" id="KW-0067">ATP-binding</keyword>
<dbReference type="InterPro" id="IPR003439">
    <property type="entry name" value="ABC_transporter-like_ATP-bd"/>
</dbReference>
<evidence type="ECO:0000256" key="4">
    <source>
        <dbReference type="ARBA" id="ARBA00022741"/>
    </source>
</evidence>
<dbReference type="PROSITE" id="PS50893">
    <property type="entry name" value="ABC_TRANSPORTER_2"/>
    <property type="match status" value="2"/>
</dbReference>
<feature type="transmembrane region" description="Helical" evidence="8">
    <location>
        <begin position="83"/>
        <end position="106"/>
    </location>
</feature>
<dbReference type="FunFam" id="3.40.50.300:FF:000163">
    <property type="entry name" value="Multidrug resistance-associated protein member 4"/>
    <property type="match status" value="1"/>
</dbReference>
<dbReference type="GO" id="GO:0140359">
    <property type="term" value="F:ABC-type transporter activity"/>
    <property type="evidence" value="ECO:0007669"/>
    <property type="project" value="InterPro"/>
</dbReference>
<feature type="transmembrane region" description="Helical" evidence="8">
    <location>
        <begin position="959"/>
        <end position="977"/>
    </location>
</feature>
<dbReference type="Proteomes" id="UP001347796">
    <property type="component" value="Unassembled WGS sequence"/>
</dbReference>
<feature type="domain" description="ABC transporter" evidence="9">
    <location>
        <begin position="1053"/>
        <end position="1286"/>
    </location>
</feature>
<sequence length="1363" mass="155110">MAPRSKCNYFWDFLSIWWTGRIFWKGYHHTLDEADVYDVLPQDSTVKLSNNLGREWEKELYRWKKGGSVSLIAALWRCYRPQIVAFILLIMIEECLRVIQAVLMGYFINIFDVDSKSPDKLRFPDVYIFATFLCIVCLVNIFLDHNFFHHGYRMRVAATSLIYRKVMKLSSHILSPKIMEDIMNLVTREMDVFPMVVLPATYIIIAPVQLLVISYLLWDWLRLGPVCLAGLVVLLLLFPLQILMGKLSRILRQKTDTYTNHRLRKLQLMISGIHEIKMGCWEKFCEKIIMNARHEEQRHMKKLTRLLSFNSALTLTAGKLVMFVTFMLVLVTGQKVVAMQIFTAMSLFETLRISLSILLPSGILFFSDAMKTIHKIQEILILDERNSSSVRKVDYQDLQDNIAVKFTNYFASKEKGIDAAMVLSNIDLDIEKNNLYAVIGPAESGKSCLLMSITGELERQKGHLFHHGRLAYVPCQPWLFPGTIRENIVFGAEFGRYRYNQVLQACALLQLFDTLPQKDLTLIGERGVIIDNTMQAKITLARAVYQNCDIYLIDDILSGMDAKSAMLIYKRCICGILKSKTRILVTDNMHHARVADKLLVMSNGTVNYCGKFDDLEKWGMNINNFLSAGFYKNMDVSKLVDISPPLLNESGSSSLATSVPSNQDTLKDSLNGSLEVLHHEVKDPSDAFFVGETEPSYHSTIPTGSIYKHYFMIGGGICGVLLFIILSILEQGSFILCEWWLAYWAEQYQDMNTTTLVNTTIFGPAILSLDARVYIYLGIVFVTVVIGFLQAGLFFYMVRRAAQVLHNMALILLMQAPISFFDINGIGAVLSRYLRDVCIVDALPALFLDCIQSFSVLFSTMLVVGVTNYWLFLLVIPLTIAFLIARHYYLHSTQDVERIELAAKGAVGSHVVSSMEGIQTLRSFGVEQRFLHNFDVNQDRSTAACYLHLAANRWFGMRVDLIGFLLIVGVVIGSILVVNYQGAPISSSVIGLSLFYALNLLNVHQPAMKKSAAVHFKMSSVERLFQCYQITPELDLSETDIKPSLNWPQYGILTLEGVTLTQTSKGPNILKSVWCCIRAEEKIGLLFKSAAEQQAFISVLFRMIDYLGVVRIDGIDIQNIALPRLRDKIAIIPQNPTLFMGTIRQNLDPIVRYTDAQVWRVLEEVNLSSFVESLPQRLYTDISSIVDLFTVGHRQLFRLCRAMLRQSKIVIYEEPSSSLDNRCNAIILSTLKTRFNRCTIMHMSHLPDTVVDYDRVMMVSDGRIQEVDSPHLLLQNKNSQFYKLTEELGLSQMDKLKQIARDKYENKPYRSPPINPDDFDDNIVPRLDIRSPNNINVIPSFHSSRLVGVLNHLPTNKFSTNRI</sequence>
<dbReference type="GO" id="GO:0005524">
    <property type="term" value="F:ATP binding"/>
    <property type="evidence" value="ECO:0007669"/>
    <property type="project" value="UniProtKB-KW"/>
</dbReference>
<dbReference type="Pfam" id="PF00664">
    <property type="entry name" value="ABC_membrane"/>
    <property type="match status" value="2"/>
</dbReference>
<evidence type="ECO:0000256" key="8">
    <source>
        <dbReference type="SAM" id="Phobius"/>
    </source>
</evidence>
<organism evidence="11 12">
    <name type="scientific">Patella caerulea</name>
    <name type="common">Rayed Mediterranean limpet</name>
    <dbReference type="NCBI Taxonomy" id="87958"/>
    <lineage>
        <taxon>Eukaryota</taxon>
        <taxon>Metazoa</taxon>
        <taxon>Spiralia</taxon>
        <taxon>Lophotrochozoa</taxon>
        <taxon>Mollusca</taxon>
        <taxon>Gastropoda</taxon>
        <taxon>Patellogastropoda</taxon>
        <taxon>Patelloidea</taxon>
        <taxon>Patellidae</taxon>
        <taxon>Patella</taxon>
    </lineage>
</organism>
<evidence type="ECO:0000313" key="11">
    <source>
        <dbReference type="EMBL" id="KAK6172814.1"/>
    </source>
</evidence>
<feature type="transmembrane region" description="Helical" evidence="8">
    <location>
        <begin position="307"/>
        <end position="331"/>
    </location>
</feature>
<comment type="subcellular location">
    <subcellularLocation>
        <location evidence="1">Membrane</location>
        <topology evidence="1">Multi-pass membrane protein</topology>
    </subcellularLocation>
</comment>
<dbReference type="GO" id="GO:0016324">
    <property type="term" value="C:apical plasma membrane"/>
    <property type="evidence" value="ECO:0007669"/>
    <property type="project" value="TreeGrafter"/>
</dbReference>
<dbReference type="CDD" id="cd03250">
    <property type="entry name" value="ABCC_MRP_domain1"/>
    <property type="match status" value="1"/>
</dbReference>
<proteinExistence type="predicted"/>